<evidence type="ECO:0000256" key="1">
    <source>
        <dbReference type="SAM" id="Phobius"/>
    </source>
</evidence>
<keyword evidence="1" id="KW-1133">Transmembrane helix</keyword>
<keyword evidence="3" id="KW-1185">Reference proteome</keyword>
<sequence length="165" mass="19615">MMVLNLIKLLRDKCIELNIFKSRDFGSDVDRITAKRYGQWATRLFLILFLSGLIILIFYTIIRPHIVIKHFNKPSFVHYNHLRELYGNKLKCSCSKIASTYNQFVEIKSELHSICRSDFVEEKWRMELVTGLHPNLAEYEPRDYRRFISAHLQYLQGLCQLSQRS</sequence>
<proteinExistence type="predicted"/>
<feature type="transmembrane region" description="Helical" evidence="1">
    <location>
        <begin position="44"/>
        <end position="62"/>
    </location>
</feature>
<organism evidence="2 3">
    <name type="scientific">Adineta ricciae</name>
    <name type="common">Rotifer</name>
    <dbReference type="NCBI Taxonomy" id="249248"/>
    <lineage>
        <taxon>Eukaryota</taxon>
        <taxon>Metazoa</taxon>
        <taxon>Spiralia</taxon>
        <taxon>Gnathifera</taxon>
        <taxon>Rotifera</taxon>
        <taxon>Eurotatoria</taxon>
        <taxon>Bdelloidea</taxon>
        <taxon>Adinetida</taxon>
        <taxon>Adinetidae</taxon>
        <taxon>Adineta</taxon>
    </lineage>
</organism>
<keyword evidence="1" id="KW-0812">Transmembrane</keyword>
<protein>
    <submittedName>
        <fullName evidence="2">Uncharacterized protein</fullName>
    </submittedName>
</protein>
<feature type="non-terminal residue" evidence="2">
    <location>
        <position position="1"/>
    </location>
</feature>
<reference evidence="2" key="1">
    <citation type="submission" date="2021-02" db="EMBL/GenBank/DDBJ databases">
        <authorList>
            <person name="Nowell W R."/>
        </authorList>
    </citation>
    <scope>NUCLEOTIDE SEQUENCE</scope>
</reference>
<keyword evidence="1" id="KW-0472">Membrane</keyword>
<accession>A0A816D7H8</accession>
<evidence type="ECO:0000313" key="3">
    <source>
        <dbReference type="Proteomes" id="UP000663828"/>
    </source>
</evidence>
<name>A0A816D7H8_ADIRI</name>
<dbReference type="EMBL" id="CAJNOR010008471">
    <property type="protein sequence ID" value="CAF1633574.1"/>
    <property type="molecule type" value="Genomic_DNA"/>
</dbReference>
<gene>
    <name evidence="2" type="ORF">XAT740_LOCUS52077</name>
</gene>
<comment type="caution">
    <text evidence="2">The sequence shown here is derived from an EMBL/GenBank/DDBJ whole genome shotgun (WGS) entry which is preliminary data.</text>
</comment>
<evidence type="ECO:0000313" key="2">
    <source>
        <dbReference type="EMBL" id="CAF1633574.1"/>
    </source>
</evidence>
<dbReference type="Proteomes" id="UP000663828">
    <property type="component" value="Unassembled WGS sequence"/>
</dbReference>
<dbReference type="AlphaFoldDB" id="A0A816D7H8"/>